<dbReference type="Pfam" id="PF01535">
    <property type="entry name" value="PPR"/>
    <property type="match status" value="2"/>
</dbReference>
<protein>
    <submittedName>
        <fullName evidence="4">Pentatricopeptide repeat-containing protein</fullName>
    </submittedName>
</protein>
<dbReference type="AlphaFoldDB" id="A0A7J7E2Y3"/>
<dbReference type="Pfam" id="PF12854">
    <property type="entry name" value="PPR_1"/>
    <property type="match status" value="1"/>
</dbReference>
<feature type="repeat" description="PPR" evidence="2">
    <location>
        <begin position="184"/>
        <end position="218"/>
    </location>
</feature>
<dbReference type="Gene3D" id="1.25.40.10">
    <property type="entry name" value="Tetratricopeptide repeat domain"/>
    <property type="match status" value="3"/>
</dbReference>
<evidence type="ECO:0000256" key="1">
    <source>
        <dbReference type="ARBA" id="ARBA00022737"/>
    </source>
</evidence>
<dbReference type="Proteomes" id="UP000593562">
    <property type="component" value="Unassembled WGS sequence"/>
</dbReference>
<proteinExistence type="predicted"/>
<dbReference type="PANTHER" id="PTHR47913:SF1">
    <property type="entry name" value="OS01G0167750 PROTEIN"/>
    <property type="match status" value="1"/>
</dbReference>
<feature type="repeat" description="PPR" evidence="2">
    <location>
        <begin position="562"/>
        <end position="596"/>
    </location>
</feature>
<dbReference type="PANTHER" id="PTHR47913">
    <property type="entry name" value="OS01G0167750 PROTEIN"/>
    <property type="match status" value="1"/>
</dbReference>
<dbReference type="NCBIfam" id="TIGR00756">
    <property type="entry name" value="PPR"/>
    <property type="match status" value="4"/>
</dbReference>
<dbReference type="FunCoup" id="A0A7J7E2Y3">
    <property type="interactions" value="675"/>
</dbReference>
<dbReference type="OrthoDB" id="185373at2759"/>
<evidence type="ECO:0000256" key="3">
    <source>
        <dbReference type="SAM" id="MobiDB-lite"/>
    </source>
</evidence>
<reference evidence="4 5" key="1">
    <citation type="journal article" date="2020" name="Nat. Commun.">
        <title>Genome of Tripterygium wilfordii and identification of cytochrome P450 involved in triptolide biosynthesis.</title>
        <authorList>
            <person name="Tu L."/>
            <person name="Su P."/>
            <person name="Zhang Z."/>
            <person name="Gao L."/>
            <person name="Wang J."/>
            <person name="Hu T."/>
            <person name="Zhou J."/>
            <person name="Zhang Y."/>
            <person name="Zhao Y."/>
            <person name="Liu Y."/>
            <person name="Song Y."/>
            <person name="Tong Y."/>
            <person name="Lu Y."/>
            <person name="Yang J."/>
            <person name="Xu C."/>
            <person name="Jia M."/>
            <person name="Peters R.J."/>
            <person name="Huang L."/>
            <person name="Gao W."/>
        </authorList>
    </citation>
    <scope>NUCLEOTIDE SEQUENCE [LARGE SCALE GENOMIC DNA]</scope>
    <source>
        <strain evidence="5">cv. XIE 37</strain>
        <tissue evidence="4">Leaf</tissue>
    </source>
</reference>
<evidence type="ECO:0000256" key="2">
    <source>
        <dbReference type="PROSITE-ProRule" id="PRU00708"/>
    </source>
</evidence>
<feature type="region of interest" description="Disordered" evidence="3">
    <location>
        <begin position="323"/>
        <end position="346"/>
    </location>
</feature>
<feature type="repeat" description="PPR" evidence="2">
    <location>
        <begin position="254"/>
        <end position="288"/>
    </location>
</feature>
<keyword evidence="5" id="KW-1185">Reference proteome</keyword>
<dbReference type="EMBL" id="JAAARO010000001">
    <property type="protein sequence ID" value="KAF5752947.1"/>
    <property type="molecule type" value="Genomic_DNA"/>
</dbReference>
<dbReference type="PROSITE" id="PS51375">
    <property type="entry name" value="PPR"/>
    <property type="match status" value="3"/>
</dbReference>
<dbReference type="InterPro" id="IPR044175">
    <property type="entry name" value="At5g66631-like"/>
</dbReference>
<organism evidence="4 5">
    <name type="scientific">Tripterygium wilfordii</name>
    <name type="common">Thunder God vine</name>
    <dbReference type="NCBI Taxonomy" id="458696"/>
    <lineage>
        <taxon>Eukaryota</taxon>
        <taxon>Viridiplantae</taxon>
        <taxon>Streptophyta</taxon>
        <taxon>Embryophyta</taxon>
        <taxon>Tracheophyta</taxon>
        <taxon>Spermatophyta</taxon>
        <taxon>Magnoliopsida</taxon>
        <taxon>eudicotyledons</taxon>
        <taxon>Gunneridae</taxon>
        <taxon>Pentapetalae</taxon>
        <taxon>rosids</taxon>
        <taxon>fabids</taxon>
        <taxon>Celastrales</taxon>
        <taxon>Celastraceae</taxon>
        <taxon>Tripterygium</taxon>
    </lineage>
</organism>
<feature type="compositionally biased region" description="Acidic residues" evidence="3">
    <location>
        <begin position="329"/>
        <end position="340"/>
    </location>
</feature>
<name>A0A7J7E2Y3_TRIWF</name>
<accession>A0A7J7E2Y3</accession>
<evidence type="ECO:0000313" key="4">
    <source>
        <dbReference type="EMBL" id="KAF5752947.1"/>
    </source>
</evidence>
<sequence>MHCIKYAVAIFKHPIQGSKATQIHFTILTQQARTFVRPPFSNRVTHYLHRAKLIDSIRLALRSSSPNSLPSLLSNTRLLDSFVVTQALRSAPSAESALSLVEYLKETVPHFAHRQDSLRALATVLAKHRRCAELNSLIGEIEAGRFGNVRISSMNLMTWYATAGDIDEVLNVWSEYRRNEKGVCTESYNLVMRLYVQRGRDAEAVHVFCEMIDEGAIPNSRTYFVMVEHLVSRGKLDAALEVFKVLPLMRIKRTSKMYLVLVEGFVGAGRFDEVKLLLNEMWVDGMFPGRAMLVALQQMPEAGLLGEVEEFCREMMPDKRIKSIGDCGESSEDDDDEEDDHGCSEKHVDGVKLKPWLDPRALANALKHWSPEEVSALEDAKFVWTTRLVCKILRNFKSPETAWNFFCWVACQPGFDHDIYTVQRMISLLARHGIVELVENLLDKVRREGMRLPFSTIRLIIDFYGISKNADAALKVFHNERTLCGPLSKFNLMLLYSSLLRTLTKCRRGTDVLDILDEMILSGTCPDIQTLSGLMYHFATQGDIKTVQRLFAMVRQSGLEPDAYTYKILIQAYCKCERAALAWRVFEDMRNSNLRPDFATKELLVKCLWNEGKRKEAAAVEEICEDLTNVVPLAVRGHIWTVCSADLARVYDIYSSSFT</sequence>
<dbReference type="Pfam" id="PF13041">
    <property type="entry name" value="PPR_2"/>
    <property type="match status" value="1"/>
</dbReference>
<dbReference type="InterPro" id="IPR002885">
    <property type="entry name" value="PPR_rpt"/>
</dbReference>
<dbReference type="InterPro" id="IPR011990">
    <property type="entry name" value="TPR-like_helical_dom_sf"/>
</dbReference>
<evidence type="ECO:0000313" key="5">
    <source>
        <dbReference type="Proteomes" id="UP000593562"/>
    </source>
</evidence>
<comment type="caution">
    <text evidence="4">The sequence shown here is derived from an EMBL/GenBank/DDBJ whole genome shotgun (WGS) entry which is preliminary data.</text>
</comment>
<gene>
    <name evidence="4" type="ORF">HS088_TW01G00865</name>
</gene>
<dbReference type="InParanoid" id="A0A7J7E2Y3"/>
<keyword evidence="1" id="KW-0677">Repeat</keyword>